<dbReference type="Proteomes" id="UP000707535">
    <property type="component" value="Unassembled WGS sequence"/>
</dbReference>
<comment type="caution">
    <text evidence="1">The sequence shown here is derived from an EMBL/GenBank/DDBJ whole genome shotgun (WGS) entry which is preliminary data.</text>
</comment>
<reference evidence="1" key="2">
    <citation type="submission" date="2021-09" db="EMBL/GenBank/DDBJ databases">
        <authorList>
            <person name="Gilroy R."/>
        </authorList>
    </citation>
    <scope>NUCLEOTIDE SEQUENCE</scope>
    <source>
        <strain evidence="1">CHK174-6876</strain>
    </source>
</reference>
<reference evidence="1" key="1">
    <citation type="journal article" date="2021" name="PeerJ">
        <title>Extensive microbial diversity within the chicken gut microbiome revealed by metagenomics and culture.</title>
        <authorList>
            <person name="Gilroy R."/>
            <person name="Ravi A."/>
            <person name="Getino M."/>
            <person name="Pursley I."/>
            <person name="Horton D.L."/>
            <person name="Alikhan N.F."/>
            <person name="Baker D."/>
            <person name="Gharbi K."/>
            <person name="Hall N."/>
            <person name="Watson M."/>
            <person name="Adriaenssens E.M."/>
            <person name="Foster-Nyarko E."/>
            <person name="Jarju S."/>
            <person name="Secka A."/>
            <person name="Antonio M."/>
            <person name="Oren A."/>
            <person name="Chaudhuri R.R."/>
            <person name="La Ragione R."/>
            <person name="Hildebrand F."/>
            <person name="Pallen M.J."/>
        </authorList>
    </citation>
    <scope>NUCLEOTIDE SEQUENCE</scope>
    <source>
        <strain evidence="1">CHK174-6876</strain>
    </source>
</reference>
<name>A0A921FBZ5_9LACO</name>
<organism evidence="1 2">
    <name type="scientific">Ligilactobacillus acidipiscis</name>
    <dbReference type="NCBI Taxonomy" id="89059"/>
    <lineage>
        <taxon>Bacteria</taxon>
        <taxon>Bacillati</taxon>
        <taxon>Bacillota</taxon>
        <taxon>Bacilli</taxon>
        <taxon>Lactobacillales</taxon>
        <taxon>Lactobacillaceae</taxon>
        <taxon>Ligilactobacillus</taxon>
    </lineage>
</organism>
<sequence length="72" mass="8577">MPKIVIRSIRQEDLPSLWDIDTKVMTINEDPNRVFPADYDEFVHRLLKVSTLVAVAPKVKFWAFWTIHMFYP</sequence>
<evidence type="ECO:0000313" key="2">
    <source>
        <dbReference type="Proteomes" id="UP000707535"/>
    </source>
</evidence>
<proteinExistence type="predicted"/>
<protein>
    <recommendedName>
        <fullName evidence="3">Acetyltransferase</fullName>
    </recommendedName>
</protein>
<evidence type="ECO:0000313" key="1">
    <source>
        <dbReference type="EMBL" id="HJE97668.1"/>
    </source>
</evidence>
<accession>A0A921FBZ5</accession>
<evidence type="ECO:0008006" key="3">
    <source>
        <dbReference type="Google" id="ProtNLM"/>
    </source>
</evidence>
<dbReference type="EMBL" id="DYXG01000088">
    <property type="protein sequence ID" value="HJE97668.1"/>
    <property type="molecule type" value="Genomic_DNA"/>
</dbReference>
<gene>
    <name evidence="1" type="ORF">K8V00_08605</name>
</gene>
<dbReference type="AlphaFoldDB" id="A0A921FBZ5"/>